<accession>A0A0B6Z146</accession>
<dbReference type="GO" id="GO:0005068">
    <property type="term" value="F:transmembrane receptor protein tyrosine kinase adaptor activity"/>
    <property type="evidence" value="ECO:0007669"/>
    <property type="project" value="TreeGrafter"/>
</dbReference>
<sequence>MFSLPSNVSGKIVFKVECQDHCIGEDTVQLMTRFDRLATILKEEVNPLSIVASALGLAADDLGEIDTALAFKLQQLAPALTFQKLFPCEDLLNNSLREDKSDTQYPSLLHFA</sequence>
<evidence type="ECO:0000259" key="1">
    <source>
        <dbReference type="PROSITE" id="PS51376"/>
    </source>
</evidence>
<reference evidence="2" key="1">
    <citation type="submission" date="2014-12" db="EMBL/GenBank/DDBJ databases">
        <title>Insight into the proteome of Arion vulgaris.</title>
        <authorList>
            <person name="Aradska J."/>
            <person name="Bulat T."/>
            <person name="Smidak R."/>
            <person name="Sarate P."/>
            <person name="Gangsoo J."/>
            <person name="Sialana F."/>
            <person name="Bilban M."/>
            <person name="Lubec G."/>
        </authorList>
    </citation>
    <scope>NUCLEOTIDE SEQUENCE</scope>
    <source>
        <tissue evidence="2">Skin</tissue>
    </source>
</reference>
<gene>
    <name evidence="2" type="primary">ORF42840</name>
</gene>
<dbReference type="InterPro" id="IPR052446">
    <property type="entry name" value="B-cell_PI3K-Signaling_Adptrs"/>
</dbReference>
<feature type="non-terminal residue" evidence="2">
    <location>
        <position position="112"/>
    </location>
</feature>
<dbReference type="InterPro" id="IPR017893">
    <property type="entry name" value="DBB_domain"/>
</dbReference>
<proteinExistence type="predicted"/>
<name>A0A0B6Z146_9EUPU</name>
<protein>
    <recommendedName>
        <fullName evidence="1">DBB domain-containing protein</fullName>
    </recommendedName>
</protein>
<dbReference type="EMBL" id="HACG01014781">
    <property type="protein sequence ID" value="CEK61646.1"/>
    <property type="molecule type" value="Transcribed_RNA"/>
</dbReference>
<dbReference type="PANTHER" id="PTHR16267">
    <property type="entry name" value="BANK1/PIK3AP1 FAMILY MEMBER"/>
    <property type="match status" value="1"/>
</dbReference>
<evidence type="ECO:0000313" key="2">
    <source>
        <dbReference type="EMBL" id="CEK61646.1"/>
    </source>
</evidence>
<dbReference type="PROSITE" id="PS51376">
    <property type="entry name" value="DBB"/>
    <property type="match status" value="1"/>
</dbReference>
<dbReference type="GO" id="GO:0005829">
    <property type="term" value="C:cytosol"/>
    <property type="evidence" value="ECO:0007669"/>
    <property type="project" value="TreeGrafter"/>
</dbReference>
<dbReference type="Pfam" id="PF14545">
    <property type="entry name" value="DBB"/>
    <property type="match status" value="1"/>
</dbReference>
<dbReference type="PANTHER" id="PTHR16267:SF11">
    <property type="entry name" value="STUMPS, ISOFORM E"/>
    <property type="match status" value="1"/>
</dbReference>
<dbReference type="GO" id="GO:0005104">
    <property type="term" value="F:fibroblast growth factor receptor binding"/>
    <property type="evidence" value="ECO:0007669"/>
    <property type="project" value="TreeGrafter"/>
</dbReference>
<dbReference type="AlphaFoldDB" id="A0A0B6Z146"/>
<feature type="domain" description="DBB" evidence="1">
    <location>
        <begin position="1"/>
        <end position="85"/>
    </location>
</feature>
<organism evidence="2">
    <name type="scientific">Arion vulgaris</name>
    <dbReference type="NCBI Taxonomy" id="1028688"/>
    <lineage>
        <taxon>Eukaryota</taxon>
        <taxon>Metazoa</taxon>
        <taxon>Spiralia</taxon>
        <taxon>Lophotrochozoa</taxon>
        <taxon>Mollusca</taxon>
        <taxon>Gastropoda</taxon>
        <taxon>Heterobranchia</taxon>
        <taxon>Euthyneura</taxon>
        <taxon>Panpulmonata</taxon>
        <taxon>Eupulmonata</taxon>
        <taxon>Stylommatophora</taxon>
        <taxon>Helicina</taxon>
        <taxon>Arionoidea</taxon>
        <taxon>Arionidae</taxon>
        <taxon>Arion</taxon>
    </lineage>
</organism>